<dbReference type="PANTHER" id="PTHR21357">
    <property type="entry name" value="FAM172 FAMILY PROTEIN HOMOLOG CG10038"/>
    <property type="match status" value="1"/>
</dbReference>
<dbReference type="InterPro" id="IPR036661">
    <property type="entry name" value="Luciferase-like_sf"/>
</dbReference>
<comment type="caution">
    <text evidence="2">The sequence shown here is derived from an EMBL/GenBank/DDBJ whole genome shotgun (WGS) entry which is preliminary data.</text>
</comment>
<dbReference type="Gene3D" id="3.20.20.30">
    <property type="entry name" value="Luciferase-like domain"/>
    <property type="match status" value="1"/>
</dbReference>
<evidence type="ECO:0000313" key="2">
    <source>
        <dbReference type="EMBL" id="GMI52842.1"/>
    </source>
</evidence>
<sequence>MGQRLSSRPAPSSPSSPPKSPKLDTPRKPVPLSPFLSSKSPPPTACFRGAAGLAELGLCYRLSPAPPHLSFQYQPVDPALSAARPAAELTRLTHIQSGTTLTPGNFRTYVSQGVMYDEVGRLASEHIQGIFEAEFDLVRVAGTTGGGTQVGSVDGCWVPRLPLSSFAGLLVVVPGKGKVQAGIWGRELCMSHSIEEGSALLHLREARARGWGVVLLNPNAKQDRSTFVQTKLGYLSFDLQWREVVVAPLLSAAAPSPSSPTPQPHPPIFVLAHSQAGAQVAKTLADPASTPASVLDAVAALAMTDGTHGLWQCEGRPALAEKLVHATLYCRSTPGENCVHRVGERHEPDEYWLRRFGAMRTVWAGTRNHPFTNFTCLTTIFAFFDEKGAALETEGEFN</sequence>
<feature type="compositionally biased region" description="Pro residues" evidence="1">
    <location>
        <begin position="11"/>
        <end position="20"/>
    </location>
</feature>
<name>A0ABQ6NA94_9STRA</name>
<dbReference type="PANTHER" id="PTHR21357:SF4">
    <property type="entry name" value="FAM172 FAMILY PROTEIN HOMOLOG CG10038"/>
    <property type="match status" value="1"/>
</dbReference>
<evidence type="ECO:0000313" key="3">
    <source>
        <dbReference type="Proteomes" id="UP001165060"/>
    </source>
</evidence>
<feature type="compositionally biased region" description="Low complexity" evidence="1">
    <location>
        <begin position="1"/>
        <end position="10"/>
    </location>
</feature>
<feature type="region of interest" description="Disordered" evidence="1">
    <location>
        <begin position="1"/>
        <end position="41"/>
    </location>
</feature>
<dbReference type="InterPro" id="IPR048263">
    <property type="entry name" value="Arb2"/>
</dbReference>
<reference evidence="2 3" key="1">
    <citation type="journal article" date="2023" name="Commun. Biol.">
        <title>Genome analysis of Parmales, the sister group of diatoms, reveals the evolutionary specialization of diatoms from phago-mixotrophs to photoautotrophs.</title>
        <authorList>
            <person name="Ban H."/>
            <person name="Sato S."/>
            <person name="Yoshikawa S."/>
            <person name="Yamada K."/>
            <person name="Nakamura Y."/>
            <person name="Ichinomiya M."/>
            <person name="Sato N."/>
            <person name="Blanc-Mathieu R."/>
            <person name="Endo H."/>
            <person name="Kuwata A."/>
            <person name="Ogata H."/>
        </authorList>
    </citation>
    <scope>NUCLEOTIDE SEQUENCE [LARGE SCALE GENOMIC DNA]</scope>
</reference>
<proteinExistence type="predicted"/>
<organism evidence="2 3">
    <name type="scientific">Tetraparma gracilis</name>
    <dbReference type="NCBI Taxonomy" id="2962635"/>
    <lineage>
        <taxon>Eukaryota</taxon>
        <taxon>Sar</taxon>
        <taxon>Stramenopiles</taxon>
        <taxon>Ochrophyta</taxon>
        <taxon>Bolidophyceae</taxon>
        <taxon>Parmales</taxon>
        <taxon>Triparmaceae</taxon>
        <taxon>Tetraparma</taxon>
    </lineage>
</organism>
<dbReference type="Proteomes" id="UP001165060">
    <property type="component" value="Unassembled WGS sequence"/>
</dbReference>
<gene>
    <name evidence="2" type="ORF">TeGR_g7022</name>
</gene>
<dbReference type="EMBL" id="BRYB01006236">
    <property type="protein sequence ID" value="GMI52842.1"/>
    <property type="molecule type" value="Genomic_DNA"/>
</dbReference>
<protein>
    <submittedName>
        <fullName evidence="2">Uncharacterized protein</fullName>
    </submittedName>
</protein>
<evidence type="ECO:0000256" key="1">
    <source>
        <dbReference type="SAM" id="MobiDB-lite"/>
    </source>
</evidence>
<keyword evidence="3" id="KW-1185">Reference proteome</keyword>
<accession>A0ABQ6NA94</accession>